<evidence type="ECO:0000256" key="3">
    <source>
        <dbReference type="ARBA" id="ARBA00022485"/>
    </source>
</evidence>
<dbReference type="GO" id="GO:0051539">
    <property type="term" value="F:4 iron, 4 sulfur cluster binding"/>
    <property type="evidence" value="ECO:0007669"/>
    <property type="project" value="UniProtKB-KW"/>
</dbReference>
<reference evidence="10" key="1">
    <citation type="submission" date="2006-12" db="EMBL/GenBank/DDBJ databases">
        <title>Complete sequence of Pyrobaculum islandicum DSM 4184.</title>
        <authorList>
            <person name="Copeland A."/>
            <person name="Lucas S."/>
            <person name="Lapidus A."/>
            <person name="Barry K."/>
            <person name="Detter J.C."/>
            <person name="Glavina del Rio T."/>
            <person name="Dalin E."/>
            <person name="Tice H."/>
            <person name="Pitluck S."/>
            <person name="Meincke L."/>
            <person name="Brettin T."/>
            <person name="Bruce D."/>
            <person name="Han C."/>
            <person name="Tapia R."/>
            <person name="Gilna P."/>
            <person name="Schmutz J."/>
            <person name="Larimer F."/>
            <person name="Land M."/>
            <person name="Hauser L."/>
            <person name="Kyrpides N."/>
            <person name="Mikhailova N."/>
            <person name="Cozen A.E."/>
            <person name="Fitz-Gibbon S.T."/>
            <person name="House C.H."/>
            <person name="Saltikov C."/>
            <person name="Lowe T."/>
            <person name="Richardson P."/>
        </authorList>
    </citation>
    <scope>NUCLEOTIDE SEQUENCE [LARGE SCALE GENOMIC DNA]</scope>
    <source>
        <strain evidence="10">DSM 4184</strain>
    </source>
</reference>
<keyword evidence="6" id="KW-0408">Iron</keyword>
<sequence>MKFFRQCNRQIYVEWQCFLTLAKANNMAGWQGRVLRIDLTKKKVVVQELDASVAKAFIGGRGLAIKLLWDELPPGVDPLSPYNKLIFAAGPLVGLPGPNFGKLVVAAKSPLTGGYGDGNIGSWAAVNLRKAGYDALVIEGRAEKPSYIYIEGEKVEILDARDYWGLNTWSVEDKLQKIHGKDAAVITIGPAGENLVRYATVISHKGRSGGRPGIGAVMGSKRLKAVVIKGKGEIPLADKALYQKAAIEAVKEGMASPSYSFWMRQGTTSTVEWAQEASVLPTYNYSEGQFDEFSKIGGNMVEKFETDLKSCPLCFMACGHWVPAESGTVEVDYENLAMLGSNIGIGDLYKVGELNRIADTMGIDTISLGNVLGYVMEASEKGYGDKLGFIIEWGDYEVAKQLTYDIAYRRGFGDLLAEGVKKIAERIGGEEFAMHVKGLEVSAYDCHAAPAMALSYATSPIGAHHKDAWVIAWEVKTDRFGYTREKAAKVIELQRIRGGWFETFVGCRLPWVEVGLSLDWYPKLFKAATGIDATPEYFNKVGDRIYTLIRAFWIREYGWWSRELDMPPVKWFKQPLNKGPLKGSRLDYEGYNKLLDYYYEIRGWDKRGVPTKETLTSLGLEYVIPQLERVIDLQ</sequence>
<keyword evidence="5 10" id="KW-0560">Oxidoreductase</keyword>
<feature type="domain" description="Aldehyde ferredoxin oxidoreductase N-terminal" evidence="9">
    <location>
        <begin position="30"/>
        <end position="232"/>
    </location>
</feature>
<organism evidence="10 11">
    <name type="scientific">Pyrobaculum islandicum (strain DSM 4184 / JCM 9189 / GEO3)</name>
    <dbReference type="NCBI Taxonomy" id="384616"/>
    <lineage>
        <taxon>Archaea</taxon>
        <taxon>Thermoproteota</taxon>
        <taxon>Thermoprotei</taxon>
        <taxon>Thermoproteales</taxon>
        <taxon>Thermoproteaceae</taxon>
        <taxon>Pyrobaculum</taxon>
    </lineage>
</organism>
<dbReference type="GO" id="GO:0009055">
    <property type="term" value="F:electron transfer activity"/>
    <property type="evidence" value="ECO:0007669"/>
    <property type="project" value="InterPro"/>
</dbReference>
<evidence type="ECO:0000313" key="10">
    <source>
        <dbReference type="EMBL" id="ABL88146.1"/>
    </source>
</evidence>
<dbReference type="InterPro" id="IPR036021">
    <property type="entry name" value="Tungsten_al_ferr_oxy-like_C"/>
</dbReference>
<dbReference type="GO" id="GO:0033726">
    <property type="term" value="F:aldehyde ferredoxin oxidoreductase activity"/>
    <property type="evidence" value="ECO:0007669"/>
    <property type="project" value="UniProtKB-EC"/>
</dbReference>
<evidence type="ECO:0000256" key="5">
    <source>
        <dbReference type="ARBA" id="ARBA00023002"/>
    </source>
</evidence>
<dbReference type="SUPFAM" id="SSF56228">
    <property type="entry name" value="Aldehyde ferredoxin oxidoreductase, N-terminal domain"/>
    <property type="match status" value="1"/>
</dbReference>
<evidence type="ECO:0000259" key="9">
    <source>
        <dbReference type="SMART" id="SM00790"/>
    </source>
</evidence>
<evidence type="ECO:0000256" key="8">
    <source>
        <dbReference type="ARBA" id="ARBA00049934"/>
    </source>
</evidence>
<keyword evidence="4" id="KW-0479">Metal-binding</keyword>
<comment type="cofactor">
    <cofactor evidence="8">
        <name>tungstopterin</name>
        <dbReference type="ChEBI" id="CHEBI:30402"/>
    </cofactor>
</comment>
<dbReference type="Proteomes" id="UP000002595">
    <property type="component" value="Chromosome"/>
</dbReference>
<proteinExistence type="inferred from homology"/>
<dbReference type="EC" id="1.2.7.5" evidence="10"/>
<keyword evidence="7" id="KW-0411">Iron-sulfur</keyword>
<dbReference type="KEGG" id="pis:Pisl_0970"/>
<evidence type="ECO:0000256" key="1">
    <source>
        <dbReference type="ARBA" id="ARBA00001966"/>
    </source>
</evidence>
<protein>
    <submittedName>
        <fullName evidence="10">Tungsten-dependent formaldehyde:ferredoxin oxidoreductase</fullName>
        <ecNumber evidence="10">1.2.7.5</ecNumber>
    </submittedName>
</protein>
<dbReference type="Gene3D" id="1.10.599.10">
    <property type="entry name" value="Aldehyde Ferredoxin Oxidoreductase Protein, subunit A, domain 3"/>
    <property type="match status" value="1"/>
</dbReference>
<dbReference type="InterPro" id="IPR051919">
    <property type="entry name" value="W-dependent_AOR"/>
</dbReference>
<dbReference type="InterPro" id="IPR036503">
    <property type="entry name" value="Ald_Fedxn_OxRdtase_N_sf"/>
</dbReference>
<evidence type="ECO:0000256" key="7">
    <source>
        <dbReference type="ARBA" id="ARBA00023014"/>
    </source>
</evidence>
<dbReference type="HOGENOM" id="CLU_020364_1_0_2"/>
<dbReference type="Pfam" id="PF02730">
    <property type="entry name" value="AFOR_N"/>
    <property type="match status" value="1"/>
</dbReference>
<dbReference type="GO" id="GO:0046872">
    <property type="term" value="F:metal ion binding"/>
    <property type="evidence" value="ECO:0007669"/>
    <property type="project" value="UniProtKB-KW"/>
</dbReference>
<dbReference type="EMBL" id="CP000504">
    <property type="protein sequence ID" value="ABL88146.1"/>
    <property type="molecule type" value="Genomic_DNA"/>
</dbReference>
<dbReference type="InterPro" id="IPR013985">
    <property type="entry name" value="Ald_Fedxn_OxRdtase_dom3"/>
</dbReference>
<dbReference type="InterPro" id="IPR013983">
    <property type="entry name" value="Ald_Fedxn_OxRdtase_N"/>
</dbReference>
<dbReference type="AlphaFoldDB" id="A1RT64"/>
<dbReference type="SUPFAM" id="SSF48310">
    <property type="entry name" value="Aldehyde ferredoxin oxidoreductase, C-terminal domains"/>
    <property type="match status" value="1"/>
</dbReference>
<evidence type="ECO:0000256" key="4">
    <source>
        <dbReference type="ARBA" id="ARBA00022723"/>
    </source>
</evidence>
<dbReference type="InterPro" id="IPR013984">
    <property type="entry name" value="Ald_Fedxn_OxRdtase_dom2"/>
</dbReference>
<dbReference type="STRING" id="384616.Pisl_0970"/>
<comment type="cofactor">
    <cofactor evidence="1">
        <name>[4Fe-4S] cluster</name>
        <dbReference type="ChEBI" id="CHEBI:49883"/>
    </cofactor>
</comment>
<comment type="similarity">
    <text evidence="2">Belongs to the AOR/FOR family.</text>
</comment>
<dbReference type="eggNOG" id="arCOG00707">
    <property type="taxonomic scope" value="Archaea"/>
</dbReference>
<evidence type="ECO:0000256" key="2">
    <source>
        <dbReference type="ARBA" id="ARBA00011032"/>
    </source>
</evidence>
<dbReference type="Pfam" id="PF01314">
    <property type="entry name" value="AFOR_C"/>
    <property type="match status" value="1"/>
</dbReference>
<dbReference type="SMART" id="SM00790">
    <property type="entry name" value="AFOR_N"/>
    <property type="match status" value="1"/>
</dbReference>
<dbReference type="Gene3D" id="3.60.9.10">
    <property type="entry name" value="Aldehyde ferredoxin oxidoreductase, N-terminal domain"/>
    <property type="match status" value="1"/>
</dbReference>
<dbReference type="Gene3D" id="1.10.569.10">
    <property type="entry name" value="Aldehyde Ferredoxin Oxidoreductase Protein, subunit A, domain 2"/>
    <property type="match status" value="1"/>
</dbReference>
<dbReference type="PANTHER" id="PTHR30038">
    <property type="entry name" value="ALDEHYDE FERREDOXIN OXIDOREDUCTASE"/>
    <property type="match status" value="1"/>
</dbReference>
<gene>
    <name evidence="10" type="ordered locus">Pisl_0970</name>
</gene>
<name>A1RT64_PYRIL</name>
<evidence type="ECO:0000256" key="6">
    <source>
        <dbReference type="ARBA" id="ARBA00023004"/>
    </source>
</evidence>
<evidence type="ECO:0000313" key="11">
    <source>
        <dbReference type="Proteomes" id="UP000002595"/>
    </source>
</evidence>
<keyword evidence="11" id="KW-1185">Reference proteome</keyword>
<keyword evidence="3" id="KW-0004">4Fe-4S</keyword>
<dbReference type="InterPro" id="IPR001203">
    <property type="entry name" value="OxRdtase_Ald_Fedxn_C"/>
</dbReference>
<dbReference type="PANTHER" id="PTHR30038:SF5">
    <property type="entry name" value="ALDEHYDE FERREDOXIN OXIDOREDUCTASE"/>
    <property type="match status" value="1"/>
</dbReference>
<accession>A1RT64</accession>